<dbReference type="InParanoid" id="A0A1I7VNU0"/>
<gene>
    <name evidence="2" type="primary">LOAG_16417</name>
</gene>
<dbReference type="OrthoDB" id="5818054at2759"/>
<dbReference type="Proteomes" id="UP000095285">
    <property type="component" value="Unassembled WGS sequence"/>
</dbReference>
<name>A0A1I7VNU0_LOALO</name>
<keyword evidence="1" id="KW-1185">Reference proteome</keyword>
<dbReference type="FunCoup" id="A0A1I7VNU0">
    <property type="interactions" value="216"/>
</dbReference>
<dbReference type="eggNOG" id="ENOG502SRRQ">
    <property type="taxonomic scope" value="Eukaryota"/>
</dbReference>
<reference evidence="1" key="1">
    <citation type="submission" date="2012-04" db="EMBL/GenBank/DDBJ databases">
        <title>The Genome Sequence of Loa loa.</title>
        <authorList>
            <consortium name="The Broad Institute Genome Sequencing Platform"/>
            <consortium name="Broad Institute Genome Sequencing Center for Infectious Disease"/>
            <person name="Nutman T.B."/>
            <person name="Fink D.L."/>
            <person name="Russ C."/>
            <person name="Young S."/>
            <person name="Zeng Q."/>
            <person name="Gargeya S."/>
            <person name="Alvarado L."/>
            <person name="Berlin A."/>
            <person name="Chapman S.B."/>
            <person name="Chen Z."/>
            <person name="Freedman E."/>
            <person name="Gellesch M."/>
            <person name="Goldberg J."/>
            <person name="Griggs A."/>
            <person name="Gujja S."/>
            <person name="Heilman E.R."/>
            <person name="Heiman D."/>
            <person name="Howarth C."/>
            <person name="Mehta T."/>
            <person name="Neiman D."/>
            <person name="Pearson M."/>
            <person name="Roberts A."/>
            <person name="Saif S."/>
            <person name="Shea T."/>
            <person name="Shenoy N."/>
            <person name="Sisk P."/>
            <person name="Stolte C."/>
            <person name="Sykes S."/>
            <person name="White J."/>
            <person name="Yandava C."/>
            <person name="Haas B."/>
            <person name="Henn M.R."/>
            <person name="Nusbaum C."/>
            <person name="Birren B."/>
        </authorList>
    </citation>
    <scope>NUCLEOTIDE SEQUENCE [LARGE SCALE GENOMIC DNA]</scope>
</reference>
<evidence type="ECO:0000313" key="1">
    <source>
        <dbReference type="Proteomes" id="UP000095285"/>
    </source>
</evidence>
<evidence type="ECO:0000313" key="2">
    <source>
        <dbReference type="WBParaSite" id="EN70_4627"/>
    </source>
</evidence>
<organism evidence="1 2">
    <name type="scientific">Loa loa</name>
    <name type="common">Eye worm</name>
    <name type="synonym">Filaria loa</name>
    <dbReference type="NCBI Taxonomy" id="7209"/>
    <lineage>
        <taxon>Eukaryota</taxon>
        <taxon>Metazoa</taxon>
        <taxon>Ecdysozoa</taxon>
        <taxon>Nematoda</taxon>
        <taxon>Chromadorea</taxon>
        <taxon>Rhabditida</taxon>
        <taxon>Spirurina</taxon>
        <taxon>Spiruromorpha</taxon>
        <taxon>Filarioidea</taxon>
        <taxon>Onchocercidae</taxon>
        <taxon>Loa</taxon>
    </lineage>
</organism>
<dbReference type="WBParaSite" id="EN70_4627">
    <property type="protein sequence ID" value="EN70_4627"/>
    <property type="gene ID" value="EN70_4627"/>
</dbReference>
<reference evidence="2" key="2">
    <citation type="submission" date="2016-11" db="UniProtKB">
        <authorList>
            <consortium name="WormBaseParasite"/>
        </authorList>
    </citation>
    <scope>IDENTIFICATION</scope>
</reference>
<protein>
    <submittedName>
        <fullName evidence="2">Uncharacterized protein</fullName>
    </submittedName>
</protein>
<proteinExistence type="predicted"/>
<sequence length="219" mass="25365">MILWTLRPKSLMTWPQCLKRLFNRQRLFNKCKNSEILDRDKAEKVMRNICGIPYLIQAIQYSMETTYYTTMLAEKNNGGITTTSVIHTAPKCTSVIDSDHEDCCSGPETMTSKEQVRVVETIEEWIPIGSSSWNNTQLRLSIKNNPDSRINVFPYTEIMPRPNADTILELTETSGEITPETEEKTNFLKRPDSKSHLRYMAMSSDFLHKFNEAFRSFPH</sequence>
<accession>A0A1I7VNU0</accession>
<dbReference type="AlphaFoldDB" id="A0A1I7VNU0"/>